<proteinExistence type="predicted"/>
<keyword evidence="2" id="KW-1185">Reference proteome</keyword>
<dbReference type="EMBL" id="BOPF01000012">
    <property type="protein sequence ID" value="GIJ46837.1"/>
    <property type="molecule type" value="Genomic_DNA"/>
</dbReference>
<organism evidence="1 2">
    <name type="scientific">Virgisporangium aliadipatigenens</name>
    <dbReference type="NCBI Taxonomy" id="741659"/>
    <lineage>
        <taxon>Bacteria</taxon>
        <taxon>Bacillati</taxon>
        <taxon>Actinomycetota</taxon>
        <taxon>Actinomycetes</taxon>
        <taxon>Micromonosporales</taxon>
        <taxon>Micromonosporaceae</taxon>
        <taxon>Virgisporangium</taxon>
    </lineage>
</organism>
<name>A0A8J3YM55_9ACTN</name>
<accession>A0A8J3YM55</accession>
<gene>
    <name evidence="1" type="ORF">Val02_37230</name>
</gene>
<comment type="caution">
    <text evidence="1">The sequence shown here is derived from an EMBL/GenBank/DDBJ whole genome shotgun (WGS) entry which is preliminary data.</text>
</comment>
<dbReference type="AlphaFoldDB" id="A0A8J3YM55"/>
<dbReference type="Proteomes" id="UP000619260">
    <property type="component" value="Unassembled WGS sequence"/>
</dbReference>
<evidence type="ECO:0000313" key="1">
    <source>
        <dbReference type="EMBL" id="GIJ46837.1"/>
    </source>
</evidence>
<sequence>MGAGPAAGTYAEIRSPDQAPFASAHAVIVASTGSSASPRDEAVPFEAAQRPVGIF</sequence>
<protein>
    <submittedName>
        <fullName evidence="1">Uncharacterized protein</fullName>
    </submittedName>
</protein>
<reference evidence="1" key="1">
    <citation type="submission" date="2021-01" db="EMBL/GenBank/DDBJ databases">
        <title>Whole genome shotgun sequence of Virgisporangium aliadipatigenens NBRC 105644.</title>
        <authorList>
            <person name="Komaki H."/>
            <person name="Tamura T."/>
        </authorList>
    </citation>
    <scope>NUCLEOTIDE SEQUENCE</scope>
    <source>
        <strain evidence="1">NBRC 105644</strain>
    </source>
</reference>
<evidence type="ECO:0000313" key="2">
    <source>
        <dbReference type="Proteomes" id="UP000619260"/>
    </source>
</evidence>